<dbReference type="GO" id="GO:0006396">
    <property type="term" value="P:RNA processing"/>
    <property type="evidence" value="ECO:0007669"/>
    <property type="project" value="InterPro"/>
</dbReference>
<dbReference type="PANTHER" id="PTHR43191">
    <property type="entry name" value="RRNA METHYLTRANSFERASE 3"/>
    <property type="match status" value="1"/>
</dbReference>
<dbReference type="OMA" id="ANQIAYH"/>
<dbReference type="Proteomes" id="UP000751190">
    <property type="component" value="Unassembled WGS sequence"/>
</dbReference>
<dbReference type="AlphaFoldDB" id="A0A8J5X5Z8"/>
<comment type="caution">
    <text evidence="4">The sequence shown here is derived from an EMBL/GenBank/DDBJ whole genome shotgun (WGS) entry which is preliminary data.</text>
</comment>
<dbReference type="GO" id="GO:0032259">
    <property type="term" value="P:methylation"/>
    <property type="evidence" value="ECO:0007669"/>
    <property type="project" value="UniProtKB-KW"/>
</dbReference>
<keyword evidence="2" id="KW-0808">Transferase</keyword>
<dbReference type="InterPro" id="IPR029026">
    <property type="entry name" value="tRNA_m1G_MTases_N"/>
</dbReference>
<feature type="domain" description="tRNA/rRNA methyltransferase SpoU type" evidence="3">
    <location>
        <begin position="87"/>
        <end position="239"/>
    </location>
</feature>
<dbReference type="Gene3D" id="3.40.1280.10">
    <property type="match status" value="1"/>
</dbReference>
<dbReference type="Pfam" id="PF00588">
    <property type="entry name" value="SpoU_methylase"/>
    <property type="match status" value="1"/>
</dbReference>
<protein>
    <recommendedName>
        <fullName evidence="3">tRNA/rRNA methyltransferase SpoU type domain-containing protein</fullName>
    </recommendedName>
</protein>
<reference evidence="4" key="1">
    <citation type="submission" date="2021-05" db="EMBL/GenBank/DDBJ databases">
        <title>The genome of the haptophyte Pavlova lutheri (Diacronema luteri, Pavlovales) - a model for lipid biosynthesis in eukaryotic algae.</title>
        <authorList>
            <person name="Hulatt C.J."/>
            <person name="Posewitz M.C."/>
        </authorList>
    </citation>
    <scope>NUCLEOTIDE SEQUENCE</scope>
    <source>
        <strain evidence="4">NIVA-4/92</strain>
    </source>
</reference>
<gene>
    <name evidence="4" type="ORF">KFE25_008391</name>
</gene>
<proteinExistence type="predicted"/>
<dbReference type="SUPFAM" id="SSF75217">
    <property type="entry name" value="alpha/beta knot"/>
    <property type="match status" value="1"/>
</dbReference>
<dbReference type="PANTHER" id="PTHR43191:SF7">
    <property type="entry name" value="OBP33PEP LIKE PROTEIN"/>
    <property type="match status" value="1"/>
</dbReference>
<dbReference type="OrthoDB" id="241340at2759"/>
<name>A0A8J5X5Z8_DIALT</name>
<dbReference type="GO" id="GO:0008173">
    <property type="term" value="F:RNA methyltransferase activity"/>
    <property type="evidence" value="ECO:0007669"/>
    <property type="project" value="InterPro"/>
</dbReference>
<dbReference type="InterPro" id="IPR051259">
    <property type="entry name" value="rRNA_Methyltransferase"/>
</dbReference>
<keyword evidence="1" id="KW-0489">Methyltransferase</keyword>
<evidence type="ECO:0000313" key="4">
    <source>
        <dbReference type="EMBL" id="KAG8458594.1"/>
    </source>
</evidence>
<dbReference type="InterPro" id="IPR001537">
    <property type="entry name" value="SpoU_MeTrfase"/>
</dbReference>
<sequence length="255" mass="26785">MVELHGADALDFVGDASFAGSAALRCYDSFIHPRSAGALAASDKPSRARVIANQIAYHVRELRAHRAEWLRNTDADVAAAASPPHDLTLVLDNLRSAHNVGSIFRLAECAGLCEVLTTGITPAPPHPALLKTALGTAQRVPTRHVPSALDAVVQLQARGVHVCCAETADGSFSLFEQSARHSGASAAHALRPPLALVLGNELVGVDARVLALCDSVVHLPTFGSKNSLNVATCASAMVYHILYTWHAAAEDRSGA</sequence>
<dbReference type="GO" id="GO:0003723">
    <property type="term" value="F:RNA binding"/>
    <property type="evidence" value="ECO:0007669"/>
    <property type="project" value="InterPro"/>
</dbReference>
<accession>A0A8J5X5Z8</accession>
<evidence type="ECO:0000256" key="2">
    <source>
        <dbReference type="ARBA" id="ARBA00022679"/>
    </source>
</evidence>
<keyword evidence="5" id="KW-1185">Reference proteome</keyword>
<evidence type="ECO:0000256" key="1">
    <source>
        <dbReference type="ARBA" id="ARBA00022603"/>
    </source>
</evidence>
<organism evidence="4 5">
    <name type="scientific">Diacronema lutheri</name>
    <name type="common">Unicellular marine alga</name>
    <name type="synonym">Monochrysis lutheri</name>
    <dbReference type="NCBI Taxonomy" id="2081491"/>
    <lineage>
        <taxon>Eukaryota</taxon>
        <taxon>Haptista</taxon>
        <taxon>Haptophyta</taxon>
        <taxon>Pavlovophyceae</taxon>
        <taxon>Pavlovales</taxon>
        <taxon>Pavlovaceae</taxon>
        <taxon>Diacronema</taxon>
    </lineage>
</organism>
<dbReference type="EMBL" id="JAGTXO010000049">
    <property type="protein sequence ID" value="KAG8458594.1"/>
    <property type="molecule type" value="Genomic_DNA"/>
</dbReference>
<evidence type="ECO:0000313" key="5">
    <source>
        <dbReference type="Proteomes" id="UP000751190"/>
    </source>
</evidence>
<dbReference type="InterPro" id="IPR029028">
    <property type="entry name" value="Alpha/beta_knot_MTases"/>
</dbReference>
<evidence type="ECO:0000259" key="3">
    <source>
        <dbReference type="Pfam" id="PF00588"/>
    </source>
</evidence>